<evidence type="ECO:0008006" key="5">
    <source>
        <dbReference type="Google" id="ProtNLM"/>
    </source>
</evidence>
<dbReference type="AlphaFoldDB" id="A0A158BSH7"/>
<feature type="chain" id="PRO_5007622106" description="Lipoprotein" evidence="2">
    <location>
        <begin position="18"/>
        <end position="449"/>
    </location>
</feature>
<evidence type="ECO:0000256" key="1">
    <source>
        <dbReference type="SAM" id="MobiDB-lite"/>
    </source>
</evidence>
<feature type="region of interest" description="Disordered" evidence="1">
    <location>
        <begin position="20"/>
        <end position="109"/>
    </location>
</feature>
<feature type="compositionally biased region" description="Low complexity" evidence="1">
    <location>
        <begin position="24"/>
        <end position="109"/>
    </location>
</feature>
<dbReference type="Proteomes" id="UP000071859">
    <property type="component" value="Unassembled WGS sequence"/>
</dbReference>
<sequence length="449" mass="45950">MKTYLALLAAVALAACGGGGSNDGGAKTAAQAAPASETPAASTPAATTPAASTPAATTAPTDTSNSAPTTQPDTPATTKPDTPTTGNTSSADTSTPASSTDSASAPGGASTPLITTCEAGYTTDPAQVCNGNGVSKYYAYVVPKTIIPSNTIIGKNTTWTAVDSPYLVGTNVKVAANATLTIEGGAIVGSQRYAPCTGCSSVGGFGSLSVDGYVDIRGTADKRAKLLGISLSNGQTGSISLQFADLFESALPYGGSSKLVLLDSRIERANVNSIVSADGVVTYSSNNFSSVPPNSDIERNTFINSAGVQFDNSVTIKNNLFIDMASPLVLSNVGTTGTFDQTTNTWSYSWSKTLVTLNSFLFKVGTNNPNQLALSMLPNAGNCPSSSTCTQFEFDVSNNYWGTDSGTVIYSHYADSTNNPSLHGKITYTPVLDKPDALTPVDTTKLANQ</sequence>
<proteinExistence type="predicted"/>
<evidence type="ECO:0000313" key="3">
    <source>
        <dbReference type="EMBL" id="SAK73035.1"/>
    </source>
</evidence>
<dbReference type="PROSITE" id="PS51257">
    <property type="entry name" value="PROKAR_LIPOPROTEIN"/>
    <property type="match status" value="1"/>
</dbReference>
<keyword evidence="4" id="KW-1185">Reference proteome</keyword>
<accession>A0A158BSH7</accession>
<reference evidence="3" key="1">
    <citation type="submission" date="2016-01" db="EMBL/GenBank/DDBJ databases">
        <authorList>
            <person name="Peeters C."/>
        </authorList>
    </citation>
    <scope>NUCLEOTIDE SEQUENCE</scope>
    <source>
        <strain evidence="3">LMG 29321</strain>
    </source>
</reference>
<keyword evidence="2" id="KW-0732">Signal</keyword>
<gene>
    <name evidence="3" type="ORF">AWB78_03054</name>
</gene>
<protein>
    <recommendedName>
        <fullName evidence="5">Lipoprotein</fullName>
    </recommendedName>
</protein>
<name>A0A158BSH7_9BURK</name>
<organism evidence="3 4">
    <name type="scientific">Caballeronia calidae</name>
    <dbReference type="NCBI Taxonomy" id="1777139"/>
    <lineage>
        <taxon>Bacteria</taxon>
        <taxon>Pseudomonadati</taxon>
        <taxon>Pseudomonadota</taxon>
        <taxon>Betaproteobacteria</taxon>
        <taxon>Burkholderiales</taxon>
        <taxon>Burkholderiaceae</taxon>
        <taxon>Caballeronia</taxon>
    </lineage>
</organism>
<dbReference type="OrthoDB" id="9084701at2"/>
<evidence type="ECO:0000256" key="2">
    <source>
        <dbReference type="SAM" id="SignalP"/>
    </source>
</evidence>
<dbReference type="EMBL" id="FCOX02000013">
    <property type="protein sequence ID" value="SAK73035.1"/>
    <property type="molecule type" value="Genomic_DNA"/>
</dbReference>
<feature type="signal peptide" evidence="2">
    <location>
        <begin position="1"/>
        <end position="17"/>
    </location>
</feature>
<dbReference type="RefSeq" id="WP_157697512.1">
    <property type="nucleotide sequence ID" value="NZ_FCOX02000013.1"/>
</dbReference>
<comment type="caution">
    <text evidence="3">The sequence shown here is derived from an EMBL/GenBank/DDBJ whole genome shotgun (WGS) entry which is preliminary data.</text>
</comment>
<evidence type="ECO:0000313" key="4">
    <source>
        <dbReference type="Proteomes" id="UP000071859"/>
    </source>
</evidence>